<dbReference type="InterPro" id="IPR012338">
    <property type="entry name" value="Beta-lactam/transpept-like"/>
</dbReference>
<dbReference type="Proteomes" id="UP000282674">
    <property type="component" value="Unassembled WGS sequence"/>
</dbReference>
<keyword evidence="1" id="KW-0732">Signal</keyword>
<feature type="signal peptide" evidence="1">
    <location>
        <begin position="1"/>
        <end position="30"/>
    </location>
</feature>
<dbReference type="OrthoDB" id="108135at2"/>
<dbReference type="InterPro" id="IPR045155">
    <property type="entry name" value="Beta-lactam_cat"/>
</dbReference>
<gene>
    <name evidence="3" type="ORF">EBO15_35365</name>
</gene>
<dbReference type="EMBL" id="RFFG01000103">
    <property type="protein sequence ID" value="RMI37588.1"/>
    <property type="molecule type" value="Genomic_DNA"/>
</dbReference>
<dbReference type="PANTHER" id="PTHR35333:SF5">
    <property type="entry name" value="CONSERVED LIPOPROTEIN LPQF-RELATED"/>
    <property type="match status" value="1"/>
</dbReference>
<name>A0A3M2LRU3_9ACTN</name>
<comment type="caution">
    <text evidence="3">The sequence shown here is derived from an EMBL/GenBank/DDBJ whole genome shotgun (WGS) entry which is preliminary data.</text>
</comment>
<feature type="domain" description="Beta-lactamase class A catalytic" evidence="2">
    <location>
        <begin position="167"/>
        <end position="288"/>
    </location>
</feature>
<dbReference type="PROSITE" id="PS51257">
    <property type="entry name" value="PROKAR_LIPOPROTEIN"/>
    <property type="match status" value="1"/>
</dbReference>
<protein>
    <recommendedName>
        <fullName evidence="2">Beta-lactamase class A catalytic domain-containing protein</fullName>
    </recommendedName>
</protein>
<dbReference type="Pfam" id="PF13354">
    <property type="entry name" value="Beta-lactamase2"/>
    <property type="match status" value="1"/>
</dbReference>
<dbReference type="Gene3D" id="3.40.710.10">
    <property type="entry name" value="DD-peptidase/beta-lactamase superfamily"/>
    <property type="match status" value="1"/>
</dbReference>
<accession>A0A3M2LRU3</accession>
<dbReference type="GO" id="GO:0008800">
    <property type="term" value="F:beta-lactamase activity"/>
    <property type="evidence" value="ECO:0007669"/>
    <property type="project" value="InterPro"/>
</dbReference>
<sequence length="438" mass="45626">MRTGTRITALAAVLLSGAAACGGTSGGRDAADKTPEPGRQLAWLASVSRHLPISDADAKAHIASSTLTGFGGAAGLSKALARIGPLTAQSPAKTGRTVAAGWFTGAKGSAMFGMSAMDASGRIAELTFDKQPASWNELDGRLRRLAPEVSFATAEIGRGGRCRIVHGVNETTPRPLGSAFKLYVLGALSDAVAARQVTWDTPLAINDAWKSLPSGTFQNRAAGTKLTLAQYADAMISGSDNTAADHLIHRLGRDAVERAVTRLGNEHRKADSPFLTTREVFTLKGAGYPAAAHRYLSSSAGKRAAMLPALDVVPLSAVTAWRKPRDIDTIEWFASPADICSAFQGLSDRAAAPGQADLGHALSLNDGGIGLDRKAYPTVWFKSGSEPGVLTANYLVRTSGGRTFVTSLMLANPKSGFPYSAELALLTLSRAGIQLAGA</sequence>
<evidence type="ECO:0000259" key="2">
    <source>
        <dbReference type="Pfam" id="PF13354"/>
    </source>
</evidence>
<dbReference type="SUPFAM" id="SSF56601">
    <property type="entry name" value="beta-lactamase/transpeptidase-like"/>
    <property type="match status" value="1"/>
</dbReference>
<proteinExistence type="predicted"/>
<dbReference type="GO" id="GO:0030655">
    <property type="term" value="P:beta-lactam antibiotic catabolic process"/>
    <property type="evidence" value="ECO:0007669"/>
    <property type="project" value="InterPro"/>
</dbReference>
<dbReference type="GO" id="GO:0046677">
    <property type="term" value="P:response to antibiotic"/>
    <property type="evidence" value="ECO:0007669"/>
    <property type="project" value="InterPro"/>
</dbReference>
<evidence type="ECO:0000256" key="1">
    <source>
        <dbReference type="SAM" id="SignalP"/>
    </source>
</evidence>
<evidence type="ECO:0000313" key="4">
    <source>
        <dbReference type="Proteomes" id="UP000282674"/>
    </source>
</evidence>
<dbReference type="RefSeq" id="WP_122198828.1">
    <property type="nucleotide sequence ID" value="NZ_JBHSKC010000001.1"/>
</dbReference>
<dbReference type="PANTHER" id="PTHR35333">
    <property type="entry name" value="BETA-LACTAMASE"/>
    <property type="match status" value="1"/>
</dbReference>
<evidence type="ECO:0000313" key="3">
    <source>
        <dbReference type="EMBL" id="RMI37588.1"/>
    </source>
</evidence>
<feature type="chain" id="PRO_5018073532" description="Beta-lactamase class A catalytic domain-containing protein" evidence="1">
    <location>
        <begin position="31"/>
        <end position="438"/>
    </location>
</feature>
<keyword evidence="4" id="KW-1185">Reference proteome</keyword>
<reference evidence="3 4" key="1">
    <citation type="submission" date="2018-10" db="EMBL/GenBank/DDBJ databases">
        <title>Isolation from soil.</title>
        <authorList>
            <person name="Hu J."/>
        </authorList>
    </citation>
    <scope>NUCLEOTIDE SEQUENCE [LARGE SCALE GENOMIC DNA]</scope>
    <source>
        <strain evidence="3 4">NEAU-Ht49</strain>
    </source>
</reference>
<dbReference type="AlphaFoldDB" id="A0A3M2LRU3"/>
<organism evidence="3 4">
    <name type="scientific">Actinomadura harenae</name>
    <dbReference type="NCBI Taxonomy" id="2483351"/>
    <lineage>
        <taxon>Bacteria</taxon>
        <taxon>Bacillati</taxon>
        <taxon>Actinomycetota</taxon>
        <taxon>Actinomycetes</taxon>
        <taxon>Streptosporangiales</taxon>
        <taxon>Thermomonosporaceae</taxon>
        <taxon>Actinomadura</taxon>
    </lineage>
</organism>
<dbReference type="InterPro" id="IPR000871">
    <property type="entry name" value="Beta-lactam_class-A"/>
</dbReference>